<dbReference type="InterPro" id="IPR050446">
    <property type="entry name" value="FAD-oxidoreductase/Apoptosis"/>
</dbReference>
<organism evidence="6">
    <name type="scientific">freshwater metagenome</name>
    <dbReference type="NCBI Taxonomy" id="449393"/>
    <lineage>
        <taxon>unclassified sequences</taxon>
        <taxon>metagenomes</taxon>
        <taxon>ecological metagenomes</taxon>
    </lineage>
</organism>
<evidence type="ECO:0000259" key="5">
    <source>
        <dbReference type="Pfam" id="PF07992"/>
    </source>
</evidence>
<dbReference type="InterPro" id="IPR036188">
    <property type="entry name" value="FAD/NAD-bd_sf"/>
</dbReference>
<name>A0A6J7JK72_9ZZZZ</name>
<dbReference type="PRINTS" id="PR00368">
    <property type="entry name" value="FADPNR"/>
</dbReference>
<keyword evidence="3" id="KW-0274">FAD</keyword>
<protein>
    <submittedName>
        <fullName evidence="6">Unannotated protein</fullName>
    </submittedName>
</protein>
<keyword evidence="4" id="KW-0560">Oxidoreductase</keyword>
<comment type="cofactor">
    <cofactor evidence="1">
        <name>FAD</name>
        <dbReference type="ChEBI" id="CHEBI:57692"/>
    </cofactor>
</comment>
<evidence type="ECO:0000256" key="2">
    <source>
        <dbReference type="ARBA" id="ARBA00022630"/>
    </source>
</evidence>
<dbReference type="SUPFAM" id="SSF51905">
    <property type="entry name" value="FAD/NAD(P)-binding domain"/>
    <property type="match status" value="1"/>
</dbReference>
<keyword evidence="2" id="KW-0285">Flavoprotein</keyword>
<gene>
    <name evidence="6" type="ORF">UFOPK3564_03102</name>
</gene>
<dbReference type="AlphaFoldDB" id="A0A6J7JK72"/>
<dbReference type="GO" id="GO:0016651">
    <property type="term" value="F:oxidoreductase activity, acting on NAD(P)H"/>
    <property type="evidence" value="ECO:0007669"/>
    <property type="project" value="TreeGrafter"/>
</dbReference>
<proteinExistence type="predicted"/>
<feature type="domain" description="FAD/NAD(P)-binding" evidence="5">
    <location>
        <begin position="8"/>
        <end position="316"/>
    </location>
</feature>
<evidence type="ECO:0000256" key="4">
    <source>
        <dbReference type="ARBA" id="ARBA00023002"/>
    </source>
</evidence>
<evidence type="ECO:0000256" key="3">
    <source>
        <dbReference type="ARBA" id="ARBA00022827"/>
    </source>
</evidence>
<dbReference type="InterPro" id="IPR023753">
    <property type="entry name" value="FAD/NAD-binding_dom"/>
</dbReference>
<evidence type="ECO:0000313" key="6">
    <source>
        <dbReference type="EMBL" id="CAB4943746.1"/>
    </source>
</evidence>
<dbReference type="PANTHER" id="PTHR43557">
    <property type="entry name" value="APOPTOSIS-INDUCING FACTOR 1"/>
    <property type="match status" value="1"/>
</dbReference>
<dbReference type="Gene3D" id="3.50.50.60">
    <property type="entry name" value="FAD/NAD(P)-binding domain"/>
    <property type="match status" value="2"/>
</dbReference>
<dbReference type="EMBL" id="CAFBMK010000269">
    <property type="protein sequence ID" value="CAB4943746.1"/>
    <property type="molecule type" value="Genomic_DNA"/>
</dbReference>
<dbReference type="InterPro" id="IPR016156">
    <property type="entry name" value="FAD/NAD-linked_Rdtase_dimer_sf"/>
</dbReference>
<dbReference type="Pfam" id="PF07992">
    <property type="entry name" value="Pyr_redox_2"/>
    <property type="match status" value="1"/>
</dbReference>
<reference evidence="6" key="1">
    <citation type="submission" date="2020-05" db="EMBL/GenBank/DDBJ databases">
        <authorList>
            <person name="Chiriac C."/>
            <person name="Salcher M."/>
            <person name="Ghai R."/>
            <person name="Kavagutti S V."/>
        </authorList>
    </citation>
    <scope>NUCLEOTIDE SEQUENCE</scope>
</reference>
<accession>A0A6J7JK72</accession>
<dbReference type="PRINTS" id="PR00411">
    <property type="entry name" value="PNDRDTASEI"/>
</dbReference>
<dbReference type="Gene3D" id="3.30.390.30">
    <property type="match status" value="1"/>
</dbReference>
<sequence>MSGAESTDVLIVGGGVAGASAATTLREAGHDGRIVLLTRELDAPYHRPPGSKEHLRGEASRDDALVVPEGWWKEHDVDLRLRTGVLSLDAAERTVKLQTKELLTFDRALLATGAMVRRLPVDGTGLMGIHYLRSLRNAEAIRADLDGLPADSRVVLVGGSYIGCEVAASLASQGHPVTVLMQESEPLERTFGAEVGAWVRRRLEGGGVEVRGEVEVEAFAPKDPEDPKGRVGGVALKDGTTVPADVVVVGVGAQPDVMLAKRAGLELGETGGVLCDDRLRTSAAGIWAAGDCCEYDSVLHGEHVRIEHEDVAQQQAAFVARQWLGEDEPYATVPYFFSDLADWVSLESVTLGRIFDRVQIEGSLEDDAFAVWLLQGDRPTGYASFNGAGDLDRGREVLRAGGPVPT</sequence>
<evidence type="ECO:0000256" key="1">
    <source>
        <dbReference type="ARBA" id="ARBA00001974"/>
    </source>
</evidence>
<dbReference type="PANTHER" id="PTHR43557:SF2">
    <property type="entry name" value="RIESKE DOMAIN-CONTAINING PROTEIN-RELATED"/>
    <property type="match status" value="1"/>
</dbReference>
<dbReference type="GO" id="GO:0005737">
    <property type="term" value="C:cytoplasm"/>
    <property type="evidence" value="ECO:0007669"/>
    <property type="project" value="TreeGrafter"/>
</dbReference>
<dbReference type="SUPFAM" id="SSF55424">
    <property type="entry name" value="FAD/NAD-linked reductases, dimerisation (C-terminal) domain"/>
    <property type="match status" value="1"/>
</dbReference>